<organism evidence="4 5">
    <name type="scientific">Methyloceanibacter superfactus</name>
    <dbReference type="NCBI Taxonomy" id="1774969"/>
    <lineage>
        <taxon>Bacteria</taxon>
        <taxon>Pseudomonadati</taxon>
        <taxon>Pseudomonadota</taxon>
        <taxon>Alphaproteobacteria</taxon>
        <taxon>Hyphomicrobiales</taxon>
        <taxon>Hyphomicrobiaceae</taxon>
        <taxon>Methyloceanibacter</taxon>
    </lineage>
</organism>
<dbReference type="InterPro" id="IPR029063">
    <property type="entry name" value="SAM-dependent_MTases_sf"/>
</dbReference>
<dbReference type="Proteomes" id="UP000094472">
    <property type="component" value="Unassembled WGS sequence"/>
</dbReference>
<keyword evidence="1" id="KW-0808">Transferase</keyword>
<keyword evidence="2" id="KW-0949">S-adenosyl-L-methionine</keyword>
<gene>
    <name evidence="4" type="ORF">AUC69_04055</name>
</gene>
<dbReference type="PANTHER" id="PTHR47739">
    <property type="entry name" value="TRNA1(VAL) (ADENINE(37)-N6)-METHYLTRANSFERASE"/>
    <property type="match status" value="1"/>
</dbReference>
<dbReference type="CDD" id="cd02440">
    <property type="entry name" value="AdoMet_MTases"/>
    <property type="match status" value="1"/>
</dbReference>
<evidence type="ECO:0000259" key="3">
    <source>
        <dbReference type="Pfam" id="PF05175"/>
    </source>
</evidence>
<dbReference type="GO" id="GO:0032259">
    <property type="term" value="P:methylation"/>
    <property type="evidence" value="ECO:0007669"/>
    <property type="project" value="UniProtKB-KW"/>
</dbReference>
<dbReference type="Gene3D" id="3.40.50.150">
    <property type="entry name" value="Vaccinia Virus protein VP39"/>
    <property type="match status" value="1"/>
</dbReference>
<dbReference type="STRING" id="1774969.AUC69_04055"/>
<feature type="domain" description="Methyltransferase small" evidence="3">
    <location>
        <begin position="18"/>
        <end position="120"/>
    </location>
</feature>
<evidence type="ECO:0000256" key="1">
    <source>
        <dbReference type="ARBA" id="ARBA00022603"/>
    </source>
</evidence>
<sequence>MTVVQPRAGHRAGSDAVFLAAAVPAGAGETVLEAGSGVGVAGLCLLSRVPELTVTAVEIDPALSALAQDNAAKNGLAGRFTAIEADVTAPAKALRAAGLVRESYDHVIANPPFYAQGAVRAAPEPSRAVAHVMAHGELAKWVRFLTTMAAPKGRLTLIHRADYLGELLGQLEGRFGDVAVFPLFPKADEPATRIIVQGRKGSRAGSRLLRGLVLHEPGGAYTAEAEAVLRSGAALPLAGPQKKKGRRFGG</sequence>
<name>A0A1E3VJR8_9HYPH</name>
<dbReference type="Pfam" id="PF05175">
    <property type="entry name" value="MTS"/>
    <property type="match status" value="1"/>
</dbReference>
<evidence type="ECO:0000313" key="5">
    <source>
        <dbReference type="Proteomes" id="UP000094472"/>
    </source>
</evidence>
<reference evidence="4 5" key="1">
    <citation type="journal article" date="2016" name="Environ. Microbiol.">
        <title>New Methyloceanibacter diversity from North Sea sediments includes methanotroph containing solely the soluble methane monooxygenase.</title>
        <authorList>
            <person name="Vekeman B."/>
            <person name="Kerckhof F.M."/>
            <person name="Cremers G."/>
            <person name="de Vos P."/>
            <person name="Vandamme P."/>
            <person name="Boon N."/>
            <person name="Op den Camp H.J."/>
            <person name="Heylen K."/>
        </authorList>
    </citation>
    <scope>NUCLEOTIDE SEQUENCE [LARGE SCALE GENOMIC DNA]</scope>
    <source>
        <strain evidence="4 5">R-67175</strain>
    </source>
</reference>
<dbReference type="PANTHER" id="PTHR47739:SF1">
    <property type="entry name" value="TRNA1(VAL) (ADENINE(37)-N6)-METHYLTRANSFERASE"/>
    <property type="match status" value="1"/>
</dbReference>
<evidence type="ECO:0000313" key="4">
    <source>
        <dbReference type="EMBL" id="ODR93769.1"/>
    </source>
</evidence>
<keyword evidence="5" id="KW-1185">Reference proteome</keyword>
<dbReference type="InterPro" id="IPR050210">
    <property type="entry name" value="tRNA_Adenine-N(6)_MTase"/>
</dbReference>
<comment type="caution">
    <text evidence="4">The sequence shown here is derived from an EMBL/GenBank/DDBJ whole genome shotgun (WGS) entry which is preliminary data.</text>
</comment>
<dbReference type="InterPro" id="IPR007848">
    <property type="entry name" value="Small_mtfrase_dom"/>
</dbReference>
<dbReference type="GO" id="GO:0008168">
    <property type="term" value="F:methyltransferase activity"/>
    <property type="evidence" value="ECO:0007669"/>
    <property type="project" value="UniProtKB-KW"/>
</dbReference>
<evidence type="ECO:0000256" key="2">
    <source>
        <dbReference type="ARBA" id="ARBA00022691"/>
    </source>
</evidence>
<proteinExistence type="predicted"/>
<keyword evidence="1" id="KW-0489">Methyltransferase</keyword>
<dbReference type="SUPFAM" id="SSF53335">
    <property type="entry name" value="S-adenosyl-L-methionine-dependent methyltransferases"/>
    <property type="match status" value="1"/>
</dbReference>
<protein>
    <recommendedName>
        <fullName evidence="3">Methyltransferase small domain-containing protein</fullName>
    </recommendedName>
</protein>
<accession>A0A1E3VJR8</accession>
<dbReference type="EMBL" id="LPWF01000037">
    <property type="protein sequence ID" value="ODR93769.1"/>
    <property type="molecule type" value="Genomic_DNA"/>
</dbReference>
<dbReference type="AlphaFoldDB" id="A0A1E3VJR8"/>